<accession>A0A8J5QFV0</accession>
<dbReference type="EMBL" id="JAGSYN010000060">
    <property type="protein sequence ID" value="KAG7664874.1"/>
    <property type="molecule type" value="Genomic_DNA"/>
</dbReference>
<feature type="region of interest" description="Disordered" evidence="1">
    <location>
        <begin position="346"/>
        <end position="567"/>
    </location>
</feature>
<evidence type="ECO:0000313" key="3">
    <source>
        <dbReference type="EMBL" id="KAG7664874.1"/>
    </source>
</evidence>
<evidence type="ECO:0000256" key="2">
    <source>
        <dbReference type="SAM" id="Phobius"/>
    </source>
</evidence>
<dbReference type="Proteomes" id="UP000694255">
    <property type="component" value="Unassembled WGS sequence"/>
</dbReference>
<organism evidence="3 4">
    <name type="scientific">[Candida] subhashii</name>
    <dbReference type="NCBI Taxonomy" id="561895"/>
    <lineage>
        <taxon>Eukaryota</taxon>
        <taxon>Fungi</taxon>
        <taxon>Dikarya</taxon>
        <taxon>Ascomycota</taxon>
        <taxon>Saccharomycotina</taxon>
        <taxon>Pichiomycetes</taxon>
        <taxon>Debaryomycetaceae</taxon>
        <taxon>Spathaspora</taxon>
    </lineage>
</organism>
<feature type="compositionally biased region" description="Low complexity" evidence="1">
    <location>
        <begin position="346"/>
        <end position="356"/>
    </location>
</feature>
<dbReference type="GeneID" id="73468397"/>
<proteinExistence type="predicted"/>
<name>A0A8J5QFV0_9ASCO</name>
<feature type="compositionally biased region" description="Low complexity" evidence="1">
    <location>
        <begin position="416"/>
        <end position="483"/>
    </location>
</feature>
<gene>
    <name evidence="3" type="ORF">J8A68_001596</name>
</gene>
<feature type="compositionally biased region" description="Low complexity" evidence="1">
    <location>
        <begin position="382"/>
        <end position="402"/>
    </location>
</feature>
<sequence length="750" mass="80497">MVSAFTGIDEPIQRGGTYYGEDVSVETDELWALIDVPEYSISSFMNSGLSFFHTNFRNLRFLYLAGDIQNYGNYHINTHHTLTDNLFYIGFLDNKNLFTLWTSSYFNSVVRFLRGLHNEKKIIHVVTDVNQYNKGRLDVLQSFKNTGVICVTNVKFFIAVDESSNSGGYVVLTDSILDLIQVSSWKSSVCFNSGHSTLVVNYPKILPVINLFQFGGGDCIEAMLDDPGNTDIDYQNSELRIVAKSFVVDGFKAKRAPQIYYRFHIGEFYDKSMFDVENTNYGVRVCYYLPGPNIPCPESCDSEIPDHIPPQDPVVVTSTEKEGPTVILTITTTDEHWTTITFTVEPSDTTTELTTETLEETTTEVPPSRAQSKHWKGQEISPETTPETTPGTKTETPEETTTVNPRVRQLSRQLSTPETTPETTPATAPETPSGTDPGSTQDTTSETTPDTTNETTTSTGQESTSEPSSVPSPVSSPDTSSVPSPEPTPVPSVDSSLVPSSVPSPIPSPMPSPEPSPESSSVSPTGSSTTPSPYPSRSTTETTQTTPTTRTPIATATTKTPLSTSTTSIIHTTDTTIPSFVTVTSGMASTDVTITTSAITVVPAVPFTSDDPNVNTHSTDGTRSTETIAVFVTPTTAHGQTPYVTTTAIHLDGTPPAGTAVVVPPSGNVRSDADTATDSNGQNVTVYFTITDSGNTAEPYIPTTVASQVTSTPGPIVGPIIPVAGGSAGLFSSISLANCLLALFSLILFS</sequence>
<feature type="compositionally biased region" description="Pro residues" evidence="1">
    <location>
        <begin position="502"/>
        <end position="516"/>
    </location>
</feature>
<feature type="transmembrane region" description="Helical" evidence="2">
    <location>
        <begin position="728"/>
        <end position="749"/>
    </location>
</feature>
<feature type="compositionally biased region" description="Low complexity" evidence="1">
    <location>
        <begin position="491"/>
        <end position="501"/>
    </location>
</feature>
<evidence type="ECO:0000256" key="1">
    <source>
        <dbReference type="SAM" id="MobiDB-lite"/>
    </source>
</evidence>
<comment type="caution">
    <text evidence="3">The sequence shown here is derived from an EMBL/GenBank/DDBJ whole genome shotgun (WGS) entry which is preliminary data.</text>
</comment>
<keyword evidence="2" id="KW-0472">Membrane</keyword>
<dbReference type="AlphaFoldDB" id="A0A8J5QFV0"/>
<feature type="compositionally biased region" description="Low complexity" evidence="1">
    <location>
        <begin position="517"/>
        <end position="567"/>
    </location>
</feature>
<keyword evidence="2" id="KW-1133">Transmembrane helix</keyword>
<keyword evidence="2" id="KW-0812">Transmembrane</keyword>
<reference evidence="3 4" key="1">
    <citation type="journal article" date="2021" name="DNA Res.">
        <title>Genome analysis of Candida subhashii reveals its hybrid nature and dual mitochondrial genome conformations.</title>
        <authorList>
            <person name="Mixao V."/>
            <person name="Hegedusova E."/>
            <person name="Saus E."/>
            <person name="Pryszcz L.P."/>
            <person name="Cillingova A."/>
            <person name="Nosek J."/>
            <person name="Gabaldon T."/>
        </authorList>
    </citation>
    <scope>NUCLEOTIDE SEQUENCE [LARGE SCALE GENOMIC DNA]</scope>
    <source>
        <strain evidence="3 4">CBS 10753</strain>
    </source>
</reference>
<keyword evidence="4" id="KW-1185">Reference proteome</keyword>
<dbReference type="RefSeq" id="XP_049265106.1">
    <property type="nucleotide sequence ID" value="XM_049405264.1"/>
</dbReference>
<protein>
    <submittedName>
        <fullName evidence="3">Uncharacterized protein</fullName>
    </submittedName>
</protein>
<evidence type="ECO:0000313" key="4">
    <source>
        <dbReference type="Proteomes" id="UP000694255"/>
    </source>
</evidence>